<keyword evidence="5 7" id="KW-1133">Transmembrane helix</keyword>
<keyword evidence="10" id="KW-1185">Reference proteome</keyword>
<dbReference type="Pfam" id="PF03799">
    <property type="entry name" value="FtsQ_DivIB_C"/>
    <property type="match status" value="1"/>
</dbReference>
<keyword evidence="6 7" id="KW-0131">Cell cycle</keyword>
<keyword evidence="4 7" id="KW-0812">Transmembrane</keyword>
<evidence type="ECO:0000256" key="4">
    <source>
        <dbReference type="ARBA" id="ARBA00022692"/>
    </source>
</evidence>
<dbReference type="Proteomes" id="UP000585681">
    <property type="component" value="Unassembled WGS sequence"/>
</dbReference>
<comment type="function">
    <text evidence="7">Essential cell division protein.</text>
</comment>
<evidence type="ECO:0000256" key="6">
    <source>
        <dbReference type="ARBA" id="ARBA00023306"/>
    </source>
</evidence>
<protein>
    <recommendedName>
        <fullName evidence="7">Cell division protein FtsQ</fullName>
    </recommendedName>
</protein>
<dbReference type="GO" id="GO:0090529">
    <property type="term" value="P:cell septum assembly"/>
    <property type="evidence" value="ECO:0007669"/>
    <property type="project" value="InterPro"/>
</dbReference>
<evidence type="ECO:0000313" key="9">
    <source>
        <dbReference type="EMBL" id="MBB4020450.1"/>
    </source>
</evidence>
<comment type="similarity">
    <text evidence="7">Belongs to the FtsQ/DivIB family. FtsQ subfamily.</text>
</comment>
<accession>A0A840C5V1</accession>
<comment type="subcellular location">
    <subcellularLocation>
        <location evidence="7">Cell inner membrane</location>
        <topology evidence="7">Single-pass type II membrane protein</topology>
    </subcellularLocation>
    <text evidence="7">Localizes to the division septum.</text>
</comment>
<name>A0A840C5V1_9RHOB</name>
<evidence type="ECO:0000256" key="5">
    <source>
        <dbReference type="ARBA" id="ARBA00022989"/>
    </source>
</evidence>
<keyword evidence="3 7" id="KW-0132">Cell division</keyword>
<comment type="caution">
    <text evidence="9">The sequence shown here is derived from an EMBL/GenBank/DDBJ whole genome shotgun (WGS) entry which is preliminary data.</text>
</comment>
<dbReference type="EMBL" id="JACIEQ010000001">
    <property type="protein sequence ID" value="MBB4020450.1"/>
    <property type="molecule type" value="Genomic_DNA"/>
</dbReference>
<dbReference type="Gene3D" id="3.40.50.11690">
    <property type="entry name" value="Cell division protein FtsQ/DivIB"/>
    <property type="match status" value="1"/>
</dbReference>
<evidence type="ECO:0000256" key="7">
    <source>
        <dbReference type="HAMAP-Rule" id="MF_00911"/>
    </source>
</evidence>
<reference evidence="9" key="1">
    <citation type="submission" date="2020-08" db="EMBL/GenBank/DDBJ databases">
        <title>Genomic Encyclopedia of Type Strains, Phase IV (KMG-IV): sequencing the most valuable type-strain genomes for metagenomic binning, comparative biology and taxonomic classification.</title>
        <authorList>
            <person name="Goeker M."/>
        </authorList>
    </citation>
    <scope>NUCLEOTIDE SEQUENCE [LARGE SCALE GENOMIC DNA]</scope>
    <source>
        <strain evidence="9">DSM 105040</strain>
    </source>
</reference>
<dbReference type="GO" id="GO:0043093">
    <property type="term" value="P:FtsZ-dependent cytokinesis"/>
    <property type="evidence" value="ECO:0007669"/>
    <property type="project" value="UniProtKB-UniRule"/>
</dbReference>
<feature type="domain" description="Cell division protein FtsQ/DivIB C-terminal" evidence="8">
    <location>
        <begin position="152"/>
        <end position="265"/>
    </location>
</feature>
<evidence type="ECO:0000259" key="8">
    <source>
        <dbReference type="Pfam" id="PF03799"/>
    </source>
</evidence>
<evidence type="ECO:0000256" key="1">
    <source>
        <dbReference type="ARBA" id="ARBA00022475"/>
    </source>
</evidence>
<dbReference type="InterPro" id="IPR045335">
    <property type="entry name" value="FtsQ_C_sf"/>
</dbReference>
<dbReference type="PANTHER" id="PTHR35851:SF1">
    <property type="entry name" value="CELL DIVISION PROTEIN FTSQ"/>
    <property type="match status" value="1"/>
</dbReference>
<evidence type="ECO:0000313" key="10">
    <source>
        <dbReference type="Proteomes" id="UP000585681"/>
    </source>
</evidence>
<dbReference type="RefSeq" id="WP_054538428.1">
    <property type="nucleotide sequence ID" value="NZ_JACIEQ010000001.1"/>
</dbReference>
<keyword evidence="1 7" id="KW-1003">Cell membrane</keyword>
<sequence>MQPVAAPEPAKRDPAPTRLAYRLHRLWLTPLFRSLLRVGLPSFCMVFAVGWYLADQQRREELGLVFSDLRRAIEERPEFMVKLMAIDGASGELDQDIREIVPLDFPVSSFDLELEEMRRAILGLDAVAGAGLQIRPGGILQVSIQERIPTVIWRSRDGLELLDGEGHRVAPLGARTDRPDLPLIAGDGADAQVAEALALIEAARPLAGRLRGLVRMGERRWDVVLDRDQRILLPERGAVEALERVIALDQAEDMLERDLMAVDMRNADRPTLRMSPEAVEELRRVKTLETGAIKG</sequence>
<organism evidence="9 10">
    <name type="scientific">Actibacterium naphthalenivorans</name>
    <dbReference type="NCBI Taxonomy" id="1614693"/>
    <lineage>
        <taxon>Bacteria</taxon>
        <taxon>Pseudomonadati</taxon>
        <taxon>Pseudomonadota</taxon>
        <taxon>Alphaproteobacteria</taxon>
        <taxon>Rhodobacterales</taxon>
        <taxon>Roseobacteraceae</taxon>
        <taxon>Actibacterium</taxon>
    </lineage>
</organism>
<dbReference type="InterPro" id="IPR026579">
    <property type="entry name" value="FtsQ"/>
</dbReference>
<dbReference type="HAMAP" id="MF_00911">
    <property type="entry name" value="FtsQ_subfam"/>
    <property type="match status" value="1"/>
</dbReference>
<dbReference type="PANTHER" id="PTHR35851">
    <property type="entry name" value="CELL DIVISION PROTEIN FTSQ"/>
    <property type="match status" value="1"/>
</dbReference>
<proteinExistence type="inferred from homology"/>
<dbReference type="AlphaFoldDB" id="A0A840C5V1"/>
<keyword evidence="7" id="KW-0472">Membrane</keyword>
<evidence type="ECO:0000256" key="2">
    <source>
        <dbReference type="ARBA" id="ARBA00022519"/>
    </source>
</evidence>
<gene>
    <name evidence="7" type="primary">ftsQ</name>
    <name evidence="9" type="ORF">GGR17_000241</name>
</gene>
<dbReference type="InterPro" id="IPR005548">
    <property type="entry name" value="Cell_div_FtsQ/DivIB_C"/>
</dbReference>
<dbReference type="GO" id="GO:0005886">
    <property type="term" value="C:plasma membrane"/>
    <property type="evidence" value="ECO:0007669"/>
    <property type="project" value="UniProtKB-SubCell"/>
</dbReference>
<dbReference type="GO" id="GO:0032153">
    <property type="term" value="C:cell division site"/>
    <property type="evidence" value="ECO:0007669"/>
    <property type="project" value="UniProtKB-UniRule"/>
</dbReference>
<evidence type="ECO:0000256" key="3">
    <source>
        <dbReference type="ARBA" id="ARBA00022618"/>
    </source>
</evidence>
<keyword evidence="2 7" id="KW-0997">Cell inner membrane</keyword>